<dbReference type="PANTHER" id="PTHR42854:SF3">
    <property type="entry name" value="EUKARYOTIC TRANSLATION INITIATION FACTOR 2 SUBUNIT 3-RELATED"/>
    <property type="match status" value="1"/>
</dbReference>
<dbReference type="SUPFAM" id="SSF50447">
    <property type="entry name" value="Translation proteins"/>
    <property type="match status" value="1"/>
</dbReference>
<dbReference type="InterPro" id="IPR027417">
    <property type="entry name" value="P-loop_NTPase"/>
</dbReference>
<dbReference type="Gene3D" id="2.40.30.10">
    <property type="entry name" value="Translation factors"/>
    <property type="match status" value="2"/>
</dbReference>
<dbReference type="PROSITE" id="PS51722">
    <property type="entry name" value="G_TR_2"/>
    <property type="match status" value="1"/>
</dbReference>
<dbReference type="SUPFAM" id="SSF50465">
    <property type="entry name" value="EF-Tu/eEF-1alpha/eIF2-gamma C-terminal domain"/>
    <property type="match status" value="1"/>
</dbReference>
<evidence type="ECO:0000256" key="3">
    <source>
        <dbReference type="ARBA" id="ARBA00022540"/>
    </source>
</evidence>
<evidence type="ECO:0000256" key="4">
    <source>
        <dbReference type="ARBA" id="ARBA00022741"/>
    </source>
</evidence>
<dbReference type="EC" id="3.6.5.3" evidence="2"/>
<comment type="catalytic activity">
    <reaction evidence="7">
        <text>GTP + H2O = GDP + phosphate + H(+)</text>
        <dbReference type="Rhea" id="RHEA:19669"/>
        <dbReference type="ChEBI" id="CHEBI:15377"/>
        <dbReference type="ChEBI" id="CHEBI:15378"/>
        <dbReference type="ChEBI" id="CHEBI:37565"/>
        <dbReference type="ChEBI" id="CHEBI:43474"/>
        <dbReference type="ChEBI" id="CHEBI:58189"/>
        <dbReference type="EC" id="3.6.5.3"/>
    </reaction>
</comment>
<keyword evidence="4" id="KW-0547">Nucleotide-binding</keyword>
<dbReference type="NCBIfam" id="TIGR00231">
    <property type="entry name" value="small_GTP"/>
    <property type="match status" value="1"/>
</dbReference>
<dbReference type="PRINTS" id="PR00315">
    <property type="entry name" value="ELONGATNFCT"/>
</dbReference>
<dbReference type="Pfam" id="PF03144">
    <property type="entry name" value="GTP_EFTU_D2"/>
    <property type="match status" value="1"/>
</dbReference>
<gene>
    <name evidence="9" type="ORF">HON47_03370</name>
</gene>
<dbReference type="PANTHER" id="PTHR42854">
    <property type="entry name" value="EUKARYOTIC TRANSLATION INITIATION FACTOR 2 SUBUNIT 3 FAMILY MEMBER"/>
    <property type="match status" value="1"/>
</dbReference>
<dbReference type="InterPro" id="IPR000795">
    <property type="entry name" value="T_Tr_GTP-bd_dom"/>
</dbReference>
<dbReference type="SUPFAM" id="SSF52540">
    <property type="entry name" value="P-loop containing nucleoside triphosphate hydrolases"/>
    <property type="match status" value="1"/>
</dbReference>
<protein>
    <recommendedName>
        <fullName evidence="2">protein-synthesizing GTPase</fullName>
        <ecNumber evidence="2">3.6.5.3</ecNumber>
    </recommendedName>
</protein>
<comment type="similarity">
    <text evidence="1">Belongs to the TRAFAC class translation factor GTPase superfamily. Classic translation factor GTPase family. EIF2G subfamily.</text>
</comment>
<dbReference type="GO" id="GO:0003924">
    <property type="term" value="F:GTPase activity"/>
    <property type="evidence" value="ECO:0007669"/>
    <property type="project" value="InterPro"/>
</dbReference>
<keyword evidence="5" id="KW-0648">Protein biosynthesis</keyword>
<dbReference type="InterPro" id="IPR009001">
    <property type="entry name" value="Transl_elong_EF1A/Init_IF2_C"/>
</dbReference>
<dbReference type="GO" id="GO:0003743">
    <property type="term" value="F:translation initiation factor activity"/>
    <property type="evidence" value="ECO:0007669"/>
    <property type="project" value="UniProtKB-KW"/>
</dbReference>
<evidence type="ECO:0000256" key="5">
    <source>
        <dbReference type="ARBA" id="ARBA00022917"/>
    </source>
</evidence>
<keyword evidence="3 9" id="KW-0396">Initiation factor</keyword>
<dbReference type="GO" id="GO:0005829">
    <property type="term" value="C:cytosol"/>
    <property type="evidence" value="ECO:0007669"/>
    <property type="project" value="TreeGrafter"/>
</dbReference>
<accession>A0A8T5GFV3</accession>
<evidence type="ECO:0000259" key="8">
    <source>
        <dbReference type="PROSITE" id="PS51722"/>
    </source>
</evidence>
<feature type="domain" description="Tr-type G" evidence="8">
    <location>
        <begin position="28"/>
        <end position="220"/>
    </location>
</feature>
<dbReference type="Pfam" id="PF00009">
    <property type="entry name" value="GTP_EFTU"/>
    <property type="match status" value="1"/>
</dbReference>
<evidence type="ECO:0000313" key="9">
    <source>
        <dbReference type="EMBL" id="MBT4870587.1"/>
    </source>
</evidence>
<keyword evidence="6" id="KW-0342">GTP-binding</keyword>
<dbReference type="EMBL" id="JABJNZ010000046">
    <property type="protein sequence ID" value="MBT4870587.1"/>
    <property type="molecule type" value="Genomic_DNA"/>
</dbReference>
<dbReference type="GO" id="GO:0000049">
    <property type="term" value="F:tRNA binding"/>
    <property type="evidence" value="ECO:0007669"/>
    <property type="project" value="TreeGrafter"/>
</dbReference>
<dbReference type="InterPro" id="IPR004161">
    <property type="entry name" value="EFTu-like_2"/>
</dbReference>
<dbReference type="NCBIfam" id="NF003077">
    <property type="entry name" value="PRK04000.1"/>
    <property type="match status" value="1"/>
</dbReference>
<dbReference type="GO" id="GO:0005525">
    <property type="term" value="F:GTP binding"/>
    <property type="evidence" value="ECO:0007669"/>
    <property type="project" value="UniProtKB-KW"/>
</dbReference>
<evidence type="ECO:0000256" key="2">
    <source>
        <dbReference type="ARBA" id="ARBA00011986"/>
    </source>
</evidence>
<name>A0A8T5GFV3_9ARCH</name>
<evidence type="ECO:0000313" key="10">
    <source>
        <dbReference type="Proteomes" id="UP000722459"/>
    </source>
</evidence>
<dbReference type="Pfam" id="PF09173">
    <property type="entry name" value="eIF2_C"/>
    <property type="match status" value="1"/>
</dbReference>
<dbReference type="GO" id="GO:0001731">
    <property type="term" value="P:formation of translation preinitiation complex"/>
    <property type="evidence" value="ECO:0007669"/>
    <property type="project" value="TreeGrafter"/>
</dbReference>
<comment type="caution">
    <text evidence="9">The sequence shown here is derived from an EMBL/GenBank/DDBJ whole genome shotgun (WGS) entry which is preliminary data.</text>
</comment>
<dbReference type="Gene3D" id="3.40.50.300">
    <property type="entry name" value="P-loop containing nucleotide triphosphate hydrolases"/>
    <property type="match status" value="1"/>
</dbReference>
<dbReference type="Proteomes" id="UP000722459">
    <property type="component" value="Unassembled WGS sequence"/>
</dbReference>
<organism evidence="9 10">
    <name type="scientific">Candidatus Iainarchaeum sp</name>
    <dbReference type="NCBI Taxonomy" id="3101447"/>
    <lineage>
        <taxon>Archaea</taxon>
        <taxon>Candidatus Iainarchaeota</taxon>
        <taxon>Candidatus Iainarchaeia</taxon>
        <taxon>Candidatus Iainarchaeales</taxon>
        <taxon>Candidatus Iainarchaeaceae</taxon>
        <taxon>Candidatus Iainarchaeum</taxon>
    </lineage>
</organism>
<proteinExistence type="inferred from homology"/>
<evidence type="ECO:0000256" key="6">
    <source>
        <dbReference type="ARBA" id="ARBA00023134"/>
    </source>
</evidence>
<evidence type="ECO:0000256" key="1">
    <source>
        <dbReference type="ARBA" id="ARBA00005388"/>
    </source>
</evidence>
<dbReference type="InterPro" id="IPR050543">
    <property type="entry name" value="eIF2G"/>
</dbReference>
<dbReference type="AlphaFoldDB" id="A0A8T5GFV3"/>
<evidence type="ECO:0000256" key="7">
    <source>
        <dbReference type="ARBA" id="ARBA00048107"/>
    </source>
</evidence>
<dbReference type="InterPro" id="IPR005225">
    <property type="entry name" value="Small_GTP-bd"/>
</dbReference>
<sequence>MTEKKAIKKVTKKAEVAPKKVSKKELGQPEINIGMIGHVDHGKTSLTKALTGKWTDTHSEELKRGISIRLGYADATFYKLKTPSGEVYSNNPKEGKEISKRIVSFVDAPGHETLMTTMLSGAALMNGAVLVVAANEECPQARTIEHLMALKFAGVENIVVAQNKIDLVEKKAVLENYKKIQKFLKDYGYEKSPIIPTSANFGANIDLLIEAIETHITTPKYDLKKPVKMFIARSFDINKPGIKIKDLKGAVLGGSIEQGSVKVGDKIQIYPGLSGETKTTVTSIATSKGVVESATPGGLMAIGTTLDPSIAQNDQLRGKIIAKIGSMPSPVKKLKLGIHLFERVGEKNSNEIKINDPLVLTIGTNTGIGVTTKSNNKEIELILKSEVIVEKGERIAISKNINSQWRLIAYGEVM</sequence>
<dbReference type="InterPro" id="IPR009000">
    <property type="entry name" value="Transl_B-barrel_sf"/>
</dbReference>
<reference evidence="9" key="1">
    <citation type="journal article" date="2021" name="ISME J.">
        <title>Mercury methylation by metabolically versatile and cosmopolitan marine bacteria.</title>
        <authorList>
            <person name="Lin H."/>
            <person name="Ascher D.B."/>
            <person name="Myung Y."/>
            <person name="Lamborg C.H."/>
            <person name="Hallam S.J."/>
            <person name="Gionfriddo C.M."/>
            <person name="Holt K.E."/>
            <person name="Moreau J.W."/>
        </authorList>
    </citation>
    <scope>NUCLEOTIDE SEQUENCE</scope>
    <source>
        <strain evidence="9">SI075_bin30</strain>
    </source>
</reference>
<dbReference type="InterPro" id="IPR015256">
    <property type="entry name" value="eIF2g_C"/>
</dbReference>